<organism evidence="2 3">
    <name type="scientific">Glomus cerebriforme</name>
    <dbReference type="NCBI Taxonomy" id="658196"/>
    <lineage>
        <taxon>Eukaryota</taxon>
        <taxon>Fungi</taxon>
        <taxon>Fungi incertae sedis</taxon>
        <taxon>Mucoromycota</taxon>
        <taxon>Glomeromycotina</taxon>
        <taxon>Glomeromycetes</taxon>
        <taxon>Glomerales</taxon>
        <taxon>Glomeraceae</taxon>
        <taxon>Glomus</taxon>
    </lineage>
</organism>
<sequence length="354" mass="38863">METFPNYDTSGLNSNSNEPEFNFEVLHDLNLADFLPISDSQQRQPTNSDRTTNFQQQSATNLSSQNSHGFSQPMTTAVSSSFSLSNNMLQTPKGSDVCSESMIISSFNMTTNSRDFQDDGLFFESLDSSALAEPSDVPFMTTVGLLSPQTSPTLSPDSSIIRRQGQKEKSSISQNCFRYSPITKQKLSSNNNNSMSQSRGRTSFINTANGNNNNSTNGQNNTTTNIMTSSPNKLAMTMELTSPLITPTSITPSLQDTIPNLNLGNNLVSSEVAMRPSTSILPSVVPITPSSLMEMKKKHSSLLKSEQNEQKSNLQQNKQNQLQPSSKVRTIFIAPSPQSQLNQIRTAENQFVQT</sequence>
<feature type="compositionally biased region" description="Low complexity" evidence="1">
    <location>
        <begin position="310"/>
        <end position="323"/>
    </location>
</feature>
<reference evidence="2 3" key="1">
    <citation type="submission" date="2018-06" db="EMBL/GenBank/DDBJ databases">
        <title>Comparative genomics reveals the genomic features of Rhizophagus irregularis, R. cerebriforme, R. diaphanum and Gigaspora rosea, and their symbiotic lifestyle signature.</title>
        <authorList>
            <person name="Morin E."/>
            <person name="San Clemente H."/>
            <person name="Chen E.C.H."/>
            <person name="De La Providencia I."/>
            <person name="Hainaut M."/>
            <person name="Kuo A."/>
            <person name="Kohler A."/>
            <person name="Murat C."/>
            <person name="Tang N."/>
            <person name="Roy S."/>
            <person name="Loubradou J."/>
            <person name="Henrissat B."/>
            <person name="Grigoriev I.V."/>
            <person name="Corradi N."/>
            <person name="Roux C."/>
            <person name="Martin F.M."/>
        </authorList>
    </citation>
    <scope>NUCLEOTIDE SEQUENCE [LARGE SCALE GENOMIC DNA]</scope>
    <source>
        <strain evidence="2 3">DAOM 227022</strain>
    </source>
</reference>
<dbReference type="EMBL" id="QKYT01000112">
    <property type="protein sequence ID" value="RIA93071.1"/>
    <property type="molecule type" value="Genomic_DNA"/>
</dbReference>
<feature type="compositionally biased region" description="Low complexity" evidence="1">
    <location>
        <begin position="188"/>
        <end position="198"/>
    </location>
</feature>
<feature type="region of interest" description="Disordered" evidence="1">
    <location>
        <begin position="39"/>
        <end position="75"/>
    </location>
</feature>
<gene>
    <name evidence="2" type="ORF">C1645_34910</name>
</gene>
<name>A0A397TDM1_9GLOM</name>
<evidence type="ECO:0000256" key="1">
    <source>
        <dbReference type="SAM" id="MobiDB-lite"/>
    </source>
</evidence>
<protein>
    <submittedName>
        <fullName evidence="2">Uncharacterized protein</fullName>
    </submittedName>
</protein>
<dbReference type="OrthoDB" id="10277866at2759"/>
<proteinExistence type="predicted"/>
<feature type="region of interest" description="Disordered" evidence="1">
    <location>
        <begin position="148"/>
        <end position="173"/>
    </location>
</feature>
<accession>A0A397TDM1</accession>
<dbReference type="STRING" id="658196.A0A397TDM1"/>
<feature type="compositionally biased region" description="Polar residues" evidence="1">
    <location>
        <begin position="148"/>
        <end position="158"/>
    </location>
</feature>
<comment type="caution">
    <text evidence="2">The sequence shown here is derived from an EMBL/GenBank/DDBJ whole genome shotgun (WGS) entry which is preliminary data.</text>
</comment>
<evidence type="ECO:0000313" key="2">
    <source>
        <dbReference type="EMBL" id="RIA93071.1"/>
    </source>
</evidence>
<keyword evidence="3" id="KW-1185">Reference proteome</keyword>
<dbReference type="AlphaFoldDB" id="A0A397TDM1"/>
<dbReference type="Proteomes" id="UP000265703">
    <property type="component" value="Unassembled WGS sequence"/>
</dbReference>
<feature type="compositionally biased region" description="Low complexity" evidence="1">
    <location>
        <begin position="206"/>
        <end position="224"/>
    </location>
</feature>
<evidence type="ECO:0000313" key="3">
    <source>
        <dbReference type="Proteomes" id="UP000265703"/>
    </source>
</evidence>
<feature type="region of interest" description="Disordered" evidence="1">
    <location>
        <begin position="297"/>
        <end position="325"/>
    </location>
</feature>
<feature type="region of interest" description="Disordered" evidence="1">
    <location>
        <begin position="185"/>
        <end position="224"/>
    </location>
</feature>